<proteinExistence type="inferred from homology"/>
<dbReference type="Proteomes" id="UP000288216">
    <property type="component" value="Unassembled WGS sequence"/>
</dbReference>
<feature type="domain" description="PARP catalytic" evidence="6">
    <location>
        <begin position="183"/>
        <end position="398"/>
    </location>
</feature>
<comment type="subcellular location">
    <subcellularLocation>
        <location evidence="1">Nucleus</location>
    </subcellularLocation>
</comment>
<dbReference type="Gene3D" id="3.90.228.10">
    <property type="match status" value="1"/>
</dbReference>
<dbReference type="InterPro" id="IPR004170">
    <property type="entry name" value="WWE_dom"/>
</dbReference>
<evidence type="ECO:0000259" key="5">
    <source>
        <dbReference type="PROSITE" id="PS50918"/>
    </source>
</evidence>
<comment type="similarity">
    <text evidence="3">Belongs to the ARTD/PARP family.</text>
</comment>
<dbReference type="Pfam" id="PF02825">
    <property type="entry name" value="WWE"/>
    <property type="match status" value="1"/>
</dbReference>
<dbReference type="EMBL" id="BFAA01015471">
    <property type="protein sequence ID" value="GCB77286.1"/>
    <property type="molecule type" value="Genomic_DNA"/>
</dbReference>
<keyword evidence="8" id="KW-1185">Reference proteome</keyword>
<protein>
    <recommendedName>
        <fullName evidence="4">Poly [ADP-ribose] polymerase</fullName>
        <shortName evidence="4">PARP</shortName>
        <ecNumber evidence="4">2.4.2.-</ecNumber>
    </recommendedName>
</protein>
<dbReference type="InterPro" id="IPR012317">
    <property type="entry name" value="Poly(ADP-ribose)pol_cat_dom"/>
</dbReference>
<dbReference type="InterPro" id="IPR037197">
    <property type="entry name" value="WWE_dom_sf"/>
</dbReference>
<organism evidence="7 8">
    <name type="scientific">Scyliorhinus torazame</name>
    <name type="common">Cloudy catshark</name>
    <name type="synonym">Catulus torazame</name>
    <dbReference type="NCBI Taxonomy" id="75743"/>
    <lineage>
        <taxon>Eukaryota</taxon>
        <taxon>Metazoa</taxon>
        <taxon>Chordata</taxon>
        <taxon>Craniata</taxon>
        <taxon>Vertebrata</taxon>
        <taxon>Chondrichthyes</taxon>
        <taxon>Elasmobranchii</taxon>
        <taxon>Galeomorphii</taxon>
        <taxon>Galeoidea</taxon>
        <taxon>Carcharhiniformes</taxon>
        <taxon>Scyliorhinidae</taxon>
        <taxon>Scyliorhinus</taxon>
    </lineage>
</organism>
<feature type="non-terminal residue" evidence="7">
    <location>
        <position position="1"/>
    </location>
</feature>
<dbReference type="PANTHER" id="PTHR45740:SF6">
    <property type="entry name" value="PROTEIN MONO-ADP-RIBOSYLTRANSFERASE PARP12"/>
    <property type="match status" value="1"/>
</dbReference>
<feature type="domain" description="WWE" evidence="5">
    <location>
        <begin position="69"/>
        <end position="153"/>
    </location>
</feature>
<keyword evidence="2" id="KW-0539">Nucleus</keyword>
<dbReference type="PANTHER" id="PTHR45740">
    <property type="entry name" value="POLY [ADP-RIBOSE] POLYMERASE"/>
    <property type="match status" value="1"/>
</dbReference>
<dbReference type="InterPro" id="IPR018123">
    <property type="entry name" value="WWE-dom_subgr"/>
</dbReference>
<dbReference type="GO" id="GO:0008270">
    <property type="term" value="F:zinc ion binding"/>
    <property type="evidence" value="ECO:0007669"/>
    <property type="project" value="InterPro"/>
</dbReference>
<dbReference type="GO" id="GO:0005634">
    <property type="term" value="C:nucleus"/>
    <property type="evidence" value="ECO:0007669"/>
    <property type="project" value="UniProtKB-SubCell"/>
</dbReference>
<sequence>SDKCKLVHFKLPYRWQVDEDGWKDLPDMEQIEKDYCDPYCTDRAGLPAVNFRTMTNNLNRVRRLSTTSSVTKPPHYTLTTEWLWYWQADTGMWIEYGKQQGLETVTSTDLENLYLADSKEKAVFLMGTCQYTVDFEAMNQRNTILGTCREVRRRPRFVAEQEMERRMYRNVPVKEDPPQNKATPTHWEMSAQPTNGYKLVLVPESSVEYKRVQSLFQRTMRNSVIRKIERIQNLALWEIFQWQKEQMNKKNGGKEVDERQLFYGWDSSPIATVCVENFDWRTCGMHGEGFGKGSYFARDASYADNYFSTTSATKTMFLARVLVGQFFKGRADYCRPPSKDATYTNLYDSCTDNGANPSIFVIFEKHQIYPEYIIEYSNKVGFFQWMMGVMSGRSASAK</sequence>
<dbReference type="SUPFAM" id="SSF117839">
    <property type="entry name" value="WWE domain"/>
    <property type="match status" value="1"/>
</dbReference>
<evidence type="ECO:0000256" key="1">
    <source>
        <dbReference type="ARBA" id="ARBA00004123"/>
    </source>
</evidence>
<dbReference type="Pfam" id="PF23466">
    <property type="entry name" value="WWE_4"/>
    <property type="match status" value="1"/>
</dbReference>
<dbReference type="OMA" id="STGHHQY"/>
<dbReference type="AlphaFoldDB" id="A0A401PVX8"/>
<dbReference type="STRING" id="75743.A0A401PVX8"/>
<dbReference type="GO" id="GO:0003950">
    <property type="term" value="F:NAD+ poly-ADP-ribosyltransferase activity"/>
    <property type="evidence" value="ECO:0007669"/>
    <property type="project" value="UniProtKB-UniRule"/>
</dbReference>
<dbReference type="InterPro" id="IPR051712">
    <property type="entry name" value="ARTD-AVP"/>
</dbReference>
<evidence type="ECO:0000256" key="4">
    <source>
        <dbReference type="RuleBase" id="RU362114"/>
    </source>
</evidence>
<dbReference type="Gene3D" id="3.30.720.50">
    <property type="match status" value="1"/>
</dbReference>
<keyword evidence="4" id="KW-0808">Transferase</keyword>
<evidence type="ECO:0000313" key="8">
    <source>
        <dbReference type="Proteomes" id="UP000288216"/>
    </source>
</evidence>
<dbReference type="GO" id="GO:1990404">
    <property type="term" value="F:NAD+-protein mono-ADP-ribosyltransferase activity"/>
    <property type="evidence" value="ECO:0007669"/>
    <property type="project" value="TreeGrafter"/>
</dbReference>
<dbReference type="Pfam" id="PF00644">
    <property type="entry name" value="PARP"/>
    <property type="match status" value="1"/>
</dbReference>
<dbReference type="EC" id="2.4.2.-" evidence="4"/>
<reference evidence="7 8" key="1">
    <citation type="journal article" date="2018" name="Nat. Ecol. Evol.">
        <title>Shark genomes provide insights into elasmobranch evolution and the origin of vertebrates.</title>
        <authorList>
            <person name="Hara Y"/>
            <person name="Yamaguchi K"/>
            <person name="Onimaru K"/>
            <person name="Kadota M"/>
            <person name="Koyanagi M"/>
            <person name="Keeley SD"/>
            <person name="Tatsumi K"/>
            <person name="Tanaka K"/>
            <person name="Motone F"/>
            <person name="Kageyama Y"/>
            <person name="Nozu R"/>
            <person name="Adachi N"/>
            <person name="Nishimura O"/>
            <person name="Nakagawa R"/>
            <person name="Tanegashima C"/>
            <person name="Kiyatake I"/>
            <person name="Matsumoto R"/>
            <person name="Murakumo K"/>
            <person name="Nishida K"/>
            <person name="Terakita A"/>
            <person name="Kuratani S"/>
            <person name="Sato K"/>
            <person name="Hyodo S Kuraku.S."/>
        </authorList>
    </citation>
    <scope>NUCLEOTIDE SEQUENCE [LARGE SCALE GENOMIC DNA]</scope>
</reference>
<evidence type="ECO:0000259" key="6">
    <source>
        <dbReference type="PROSITE" id="PS51059"/>
    </source>
</evidence>
<accession>A0A401PVX8</accession>
<gene>
    <name evidence="7" type="ORF">scyTo_0019983</name>
</gene>
<dbReference type="SUPFAM" id="SSF56399">
    <property type="entry name" value="ADP-ribosylation"/>
    <property type="match status" value="1"/>
</dbReference>
<evidence type="ECO:0000256" key="3">
    <source>
        <dbReference type="ARBA" id="ARBA00024347"/>
    </source>
</evidence>
<keyword evidence="4" id="KW-0328">Glycosyltransferase</keyword>
<comment type="caution">
    <text evidence="7">The sequence shown here is derived from an EMBL/GenBank/DDBJ whole genome shotgun (WGS) entry which is preliminary data.</text>
</comment>
<dbReference type="CDD" id="cd01439">
    <property type="entry name" value="TCCD_inducible_PARP_like"/>
    <property type="match status" value="1"/>
</dbReference>
<name>A0A401PVX8_SCYTO</name>
<dbReference type="PROSITE" id="PS51059">
    <property type="entry name" value="PARP_CATALYTIC"/>
    <property type="match status" value="1"/>
</dbReference>
<keyword evidence="4" id="KW-0520">NAD</keyword>
<dbReference type="PROSITE" id="PS50918">
    <property type="entry name" value="WWE"/>
    <property type="match status" value="1"/>
</dbReference>
<dbReference type="OrthoDB" id="6133115at2759"/>
<evidence type="ECO:0000313" key="7">
    <source>
        <dbReference type="EMBL" id="GCB77286.1"/>
    </source>
</evidence>
<dbReference type="SMART" id="SM00678">
    <property type="entry name" value="WWE"/>
    <property type="match status" value="1"/>
</dbReference>
<evidence type="ECO:0000256" key="2">
    <source>
        <dbReference type="ARBA" id="ARBA00023242"/>
    </source>
</evidence>